<dbReference type="Pfam" id="PF07690">
    <property type="entry name" value="MFS_1"/>
    <property type="match status" value="1"/>
</dbReference>
<keyword evidence="4" id="KW-1003">Cell membrane</keyword>
<evidence type="ECO:0000256" key="3">
    <source>
        <dbReference type="ARBA" id="ARBA00022448"/>
    </source>
</evidence>
<dbReference type="NCBIfam" id="TIGR00711">
    <property type="entry name" value="efflux_EmrB"/>
    <property type="match status" value="1"/>
</dbReference>
<feature type="transmembrane region" description="Helical" evidence="9">
    <location>
        <begin position="187"/>
        <end position="208"/>
    </location>
</feature>
<evidence type="ECO:0000256" key="8">
    <source>
        <dbReference type="SAM" id="MobiDB-lite"/>
    </source>
</evidence>
<dbReference type="InterPro" id="IPR020846">
    <property type="entry name" value="MFS_dom"/>
</dbReference>
<feature type="compositionally biased region" description="Low complexity" evidence="8">
    <location>
        <begin position="599"/>
        <end position="638"/>
    </location>
</feature>
<organism evidence="11 12">
    <name type="scientific">Subtercola lobariae</name>
    <dbReference type="NCBI Taxonomy" id="1588641"/>
    <lineage>
        <taxon>Bacteria</taxon>
        <taxon>Bacillati</taxon>
        <taxon>Actinomycetota</taxon>
        <taxon>Actinomycetes</taxon>
        <taxon>Micrococcales</taxon>
        <taxon>Microbacteriaceae</taxon>
        <taxon>Subtercola</taxon>
    </lineage>
</organism>
<dbReference type="SUPFAM" id="SSF103473">
    <property type="entry name" value="MFS general substrate transporter"/>
    <property type="match status" value="1"/>
</dbReference>
<dbReference type="PROSITE" id="PS50850">
    <property type="entry name" value="MFS"/>
    <property type="match status" value="1"/>
</dbReference>
<feature type="transmembrane region" description="Helical" evidence="9">
    <location>
        <begin position="120"/>
        <end position="141"/>
    </location>
</feature>
<sequence>MSRTSTTGKDRAQQIKDAGGVMTHRQILVIIVALMAGMFLGALDQTIVGTSMRTISDDLHGLSLQAWVTTAYLIMSTISTPIYGKLSDIFGRRPLFIIAITIFLVGSLLAGLSTSMYELAVFRGIQGAGAGGLMALPLAIMGDMLAPRERAKYQGYFLATFGIASVIGPLLGGLLSGADSILFITGWRWVFLINIPIGVVALVVVLRYLHLPHTKRNARIDWWGAAMVVLALVPLLLIAEQGRDWGWGSGGAWACYALSFIGIIAFIFVERRMGDDALIPLKLFKSSTFSVATVLGVLVGFGMFGALLTVPLYLQIVKGATPTESGFLMLPMILGLMIASIVSGQLIARTGRYKKFPVIGTALMAIGFFMMTFLTVDKQLWYVMTGMFVIGLGLGQMMQTLTIASQNSVGPRDIGVATSASTFFRSIGGTLGTAVVFSFIFTRLPTTVADAFSWPSTQAGIAAAAADPSVTSNPANTQILGWIQTNDITAIGNALNGDTAFLNVIDPRLAFPFLSGFSYAIAAVFWITLAVVVVAFVLALFLKAPPLRAKSAMQEASDLDARDDVLAAEAVAAANIAGAMIEPGTSSEQPNGIPVSVDAAGAEAPGFAGEPSAAGASAGTAAPAATSTAPAAPAAPAGEEPRQPRHG</sequence>
<dbReference type="Proteomes" id="UP000598775">
    <property type="component" value="Unassembled WGS sequence"/>
</dbReference>
<evidence type="ECO:0000256" key="6">
    <source>
        <dbReference type="ARBA" id="ARBA00022989"/>
    </source>
</evidence>
<feature type="transmembrane region" description="Helical" evidence="9">
    <location>
        <begin position="220"/>
        <end position="239"/>
    </location>
</feature>
<evidence type="ECO:0000256" key="2">
    <source>
        <dbReference type="ARBA" id="ARBA00007520"/>
    </source>
</evidence>
<feature type="transmembrane region" description="Helical" evidence="9">
    <location>
        <begin position="153"/>
        <end position="175"/>
    </location>
</feature>
<dbReference type="Gene3D" id="1.20.1250.20">
    <property type="entry name" value="MFS general substrate transporter like domains"/>
    <property type="match status" value="1"/>
</dbReference>
<dbReference type="GO" id="GO:0005886">
    <property type="term" value="C:plasma membrane"/>
    <property type="evidence" value="ECO:0007669"/>
    <property type="project" value="UniProtKB-SubCell"/>
</dbReference>
<dbReference type="GO" id="GO:0022857">
    <property type="term" value="F:transmembrane transporter activity"/>
    <property type="evidence" value="ECO:0007669"/>
    <property type="project" value="InterPro"/>
</dbReference>
<feature type="transmembrane region" description="Helical" evidence="9">
    <location>
        <begin position="62"/>
        <end position="83"/>
    </location>
</feature>
<comment type="caution">
    <text evidence="11">The sequence shown here is derived from an EMBL/GenBank/DDBJ whole genome shotgun (WGS) entry which is preliminary data.</text>
</comment>
<evidence type="ECO:0000256" key="1">
    <source>
        <dbReference type="ARBA" id="ARBA00004651"/>
    </source>
</evidence>
<keyword evidence="3" id="KW-0813">Transport</keyword>
<keyword evidence="7 9" id="KW-0472">Membrane</keyword>
<evidence type="ECO:0000256" key="4">
    <source>
        <dbReference type="ARBA" id="ARBA00022475"/>
    </source>
</evidence>
<accession>A0A917F2C4</accession>
<feature type="transmembrane region" description="Helical" evidence="9">
    <location>
        <begin position="251"/>
        <end position="269"/>
    </location>
</feature>
<keyword evidence="5 9" id="KW-0812">Transmembrane</keyword>
<feature type="transmembrane region" description="Helical" evidence="9">
    <location>
        <begin position="326"/>
        <end position="344"/>
    </location>
</feature>
<proteinExistence type="inferred from homology"/>
<feature type="transmembrane region" description="Helical" evidence="9">
    <location>
        <begin position="356"/>
        <end position="374"/>
    </location>
</feature>
<dbReference type="Gene3D" id="1.20.1720.10">
    <property type="entry name" value="Multidrug resistance protein D"/>
    <property type="match status" value="1"/>
</dbReference>
<feature type="transmembrane region" description="Helical" evidence="9">
    <location>
        <begin position="95"/>
        <end position="114"/>
    </location>
</feature>
<dbReference type="AlphaFoldDB" id="A0A917F2C4"/>
<evidence type="ECO:0000256" key="5">
    <source>
        <dbReference type="ARBA" id="ARBA00022692"/>
    </source>
</evidence>
<dbReference type="InterPro" id="IPR036259">
    <property type="entry name" value="MFS_trans_sf"/>
</dbReference>
<gene>
    <name evidence="11" type="ORF">GCM10011399_33630</name>
</gene>
<dbReference type="InterPro" id="IPR011701">
    <property type="entry name" value="MFS"/>
</dbReference>
<feature type="transmembrane region" description="Helical" evidence="9">
    <location>
        <begin position="517"/>
        <end position="542"/>
    </location>
</feature>
<feature type="transmembrane region" description="Helical" evidence="9">
    <location>
        <begin position="422"/>
        <end position="441"/>
    </location>
</feature>
<dbReference type="PANTHER" id="PTHR23501:SF197">
    <property type="entry name" value="COMD"/>
    <property type="match status" value="1"/>
</dbReference>
<name>A0A917F2C4_9MICO</name>
<dbReference type="EMBL" id="BMGP01000006">
    <property type="protein sequence ID" value="GGF37916.1"/>
    <property type="molecule type" value="Genomic_DNA"/>
</dbReference>
<evidence type="ECO:0000313" key="11">
    <source>
        <dbReference type="EMBL" id="GGF37916.1"/>
    </source>
</evidence>
<evidence type="ECO:0000313" key="12">
    <source>
        <dbReference type="Proteomes" id="UP000598775"/>
    </source>
</evidence>
<dbReference type="FunFam" id="1.20.1720.10:FF:000004">
    <property type="entry name" value="EmrB/QacA family drug resistance transporter"/>
    <property type="match status" value="1"/>
</dbReference>
<evidence type="ECO:0000256" key="9">
    <source>
        <dbReference type="SAM" id="Phobius"/>
    </source>
</evidence>
<feature type="transmembrane region" description="Helical" evidence="9">
    <location>
        <begin position="380"/>
        <end position="401"/>
    </location>
</feature>
<feature type="domain" description="Major facilitator superfamily (MFS) profile" evidence="10">
    <location>
        <begin position="30"/>
        <end position="547"/>
    </location>
</feature>
<feature type="transmembrane region" description="Helical" evidence="9">
    <location>
        <begin position="289"/>
        <end position="314"/>
    </location>
</feature>
<keyword evidence="12" id="KW-1185">Reference proteome</keyword>
<keyword evidence="6 9" id="KW-1133">Transmembrane helix</keyword>
<feature type="transmembrane region" description="Helical" evidence="9">
    <location>
        <begin position="21"/>
        <end position="42"/>
    </location>
</feature>
<dbReference type="InterPro" id="IPR004638">
    <property type="entry name" value="EmrB-like"/>
</dbReference>
<evidence type="ECO:0000256" key="7">
    <source>
        <dbReference type="ARBA" id="ARBA00023136"/>
    </source>
</evidence>
<reference evidence="11 12" key="1">
    <citation type="journal article" date="2014" name="Int. J. Syst. Evol. Microbiol.">
        <title>Complete genome sequence of Corynebacterium casei LMG S-19264T (=DSM 44701T), isolated from a smear-ripened cheese.</title>
        <authorList>
            <consortium name="US DOE Joint Genome Institute (JGI-PGF)"/>
            <person name="Walter F."/>
            <person name="Albersmeier A."/>
            <person name="Kalinowski J."/>
            <person name="Ruckert C."/>
        </authorList>
    </citation>
    <scope>NUCLEOTIDE SEQUENCE [LARGE SCALE GENOMIC DNA]</scope>
    <source>
        <strain evidence="11 12">CGMCC 1.12976</strain>
    </source>
</reference>
<feature type="region of interest" description="Disordered" evidence="8">
    <location>
        <begin position="582"/>
        <end position="647"/>
    </location>
</feature>
<protein>
    <submittedName>
        <fullName evidence="11">MFS transporter</fullName>
    </submittedName>
</protein>
<evidence type="ECO:0000259" key="10">
    <source>
        <dbReference type="PROSITE" id="PS50850"/>
    </source>
</evidence>
<comment type="similarity">
    <text evidence="2">Belongs to the major facilitator superfamily. TCR/Tet family.</text>
</comment>
<dbReference type="PANTHER" id="PTHR23501">
    <property type="entry name" value="MAJOR FACILITATOR SUPERFAMILY"/>
    <property type="match status" value="1"/>
</dbReference>
<dbReference type="CDD" id="cd17502">
    <property type="entry name" value="MFS_Azr1_MDR_like"/>
    <property type="match status" value="1"/>
</dbReference>
<comment type="subcellular location">
    <subcellularLocation>
        <location evidence="1">Cell membrane</location>
        <topology evidence="1">Multi-pass membrane protein</topology>
    </subcellularLocation>
</comment>